<dbReference type="RefSeq" id="WP_080810190.1">
    <property type="nucleotide sequence ID" value="NZ_CP021983.2"/>
</dbReference>
<dbReference type="Proteomes" id="UP000191901">
    <property type="component" value="Chromosome"/>
</dbReference>
<evidence type="ECO:0000313" key="1">
    <source>
        <dbReference type="EMBL" id="ASC72143.1"/>
    </source>
</evidence>
<dbReference type="PANTHER" id="PTHR34047">
    <property type="entry name" value="NUCLEAR INTRON MATURASE 1, MITOCHONDRIAL-RELATED"/>
    <property type="match status" value="1"/>
</dbReference>
<evidence type="ECO:0000313" key="2">
    <source>
        <dbReference type="Proteomes" id="UP000191901"/>
    </source>
</evidence>
<organism evidence="1 2">
    <name type="scientific">Halomicronema hongdechloris C2206</name>
    <dbReference type="NCBI Taxonomy" id="1641165"/>
    <lineage>
        <taxon>Bacteria</taxon>
        <taxon>Bacillati</taxon>
        <taxon>Cyanobacteriota</taxon>
        <taxon>Cyanophyceae</taxon>
        <taxon>Nodosilineales</taxon>
        <taxon>Nodosilineaceae</taxon>
        <taxon>Halomicronema</taxon>
    </lineage>
</organism>
<dbReference type="PANTHER" id="PTHR34047:SF8">
    <property type="entry name" value="PROTEIN YKFC"/>
    <property type="match status" value="1"/>
</dbReference>
<keyword evidence="2" id="KW-1185">Reference proteome</keyword>
<name>A0A1V8NKA0_9CYAN</name>
<sequence>MATNETEKVRQLQRSLYRKAKQEPQTKFYSLYDKLCREDVLWEAWRQVRLNQGAPGIDGVSIREIEENGQAVTLIQQLQAQLRKQTYHFDAVRRVDIPKPQGGTRPLGIATVKDRIVQTAMKLVLEPIGSPGIIMQQQEKNASR</sequence>
<protein>
    <recommendedName>
        <fullName evidence="3">Group II intron-encoded protein LtrA</fullName>
    </recommendedName>
</protein>
<dbReference type="InterPro" id="IPR051083">
    <property type="entry name" value="GrpII_Intron_Splice-Mob/Def"/>
</dbReference>
<gene>
    <name evidence="1" type="ORF">XM38_030970</name>
</gene>
<dbReference type="SUPFAM" id="SSF56672">
    <property type="entry name" value="DNA/RNA polymerases"/>
    <property type="match status" value="1"/>
</dbReference>
<dbReference type="InterPro" id="IPR043502">
    <property type="entry name" value="DNA/RNA_pol_sf"/>
</dbReference>
<accession>A0A1V8NKA0</accession>
<dbReference type="KEGG" id="hhg:XM38_030970"/>
<reference evidence="1 2" key="1">
    <citation type="journal article" date="2016" name="Biochim. Biophys. Acta">
        <title>Characterization of red-shifted phycobilisomes isolated from the chlorophyll f-containing cyanobacterium Halomicronema hongdechloris.</title>
        <authorList>
            <person name="Li Y."/>
            <person name="Lin Y."/>
            <person name="Garvey C.J."/>
            <person name="Birch D."/>
            <person name="Corkery R.W."/>
            <person name="Loughlin P.C."/>
            <person name="Scheer H."/>
            <person name="Willows R.D."/>
            <person name="Chen M."/>
        </authorList>
    </citation>
    <scope>NUCLEOTIDE SEQUENCE [LARGE SCALE GENOMIC DNA]</scope>
    <source>
        <strain evidence="1 2">C2206</strain>
    </source>
</reference>
<dbReference type="EMBL" id="CP021983">
    <property type="protein sequence ID" value="ASC72143.1"/>
    <property type="molecule type" value="Genomic_DNA"/>
</dbReference>
<dbReference type="AlphaFoldDB" id="A0A1V8NKA0"/>
<proteinExistence type="predicted"/>
<evidence type="ECO:0008006" key="3">
    <source>
        <dbReference type="Google" id="ProtNLM"/>
    </source>
</evidence>